<reference evidence="4" key="1">
    <citation type="journal article" date="2013" name="J. Plant Res.">
        <title>Effect of fungi and light on seed germination of three Opuntia species from semiarid lands of central Mexico.</title>
        <authorList>
            <person name="Delgado-Sanchez P."/>
            <person name="Jimenez-Bremont J.F."/>
            <person name="Guerrero-Gonzalez Mde L."/>
            <person name="Flores J."/>
        </authorList>
    </citation>
    <scope>NUCLEOTIDE SEQUENCE</scope>
    <source>
        <tissue evidence="4">Cladode</tissue>
    </source>
</reference>
<feature type="repeat" description="PPR" evidence="3">
    <location>
        <begin position="314"/>
        <end position="348"/>
    </location>
</feature>
<dbReference type="GO" id="GO:0003729">
    <property type="term" value="F:mRNA binding"/>
    <property type="evidence" value="ECO:0007669"/>
    <property type="project" value="TreeGrafter"/>
</dbReference>
<proteinExistence type="inferred from homology"/>
<dbReference type="Pfam" id="PF01535">
    <property type="entry name" value="PPR"/>
    <property type="match status" value="2"/>
</dbReference>
<evidence type="ECO:0000313" key="4">
    <source>
        <dbReference type="EMBL" id="MBA4664239.1"/>
    </source>
</evidence>
<sequence length="365" mass="42083">MATTLLRRTLASTLKPILSPRLSLRLFSATQPPSNPYPTRTPQEKQFETWVELLKPGFTQSDVNQALRAQSDADLAFDIFRWTSQQRDYKHDHSTYLTMIQIAVAGRRHRHAEALLEEVLAGVCPVSLPLYNSLIRFCCSHRCLFNRAFDVYRKMLRDGDYDCKPNLDTFTMLFHVLLRRFNKLNVSYVYLKVVRSLSKQMKALGVIPDTYVLNMIIKAHAKCLYVDEAIRVFREMGLYGCEPNGYTYSYLVKGCCEKGWTGQGFSFYKEMRGKGLVPTSSTFMILVCGLALERRFGDAVEVLCDMLENSMAPDFLTYKTLLEELCRDGRGDDAFEYLEEFRQKDVAMGEKTYKMLLNNLHFVGR</sequence>
<evidence type="ECO:0000256" key="2">
    <source>
        <dbReference type="ARBA" id="ARBA00022737"/>
    </source>
</evidence>
<dbReference type="PANTHER" id="PTHR47938">
    <property type="entry name" value="RESPIRATORY COMPLEX I CHAPERONE (CIA84), PUTATIVE (AFU_ORTHOLOGUE AFUA_2G06020)-RELATED"/>
    <property type="match status" value="1"/>
</dbReference>
<organism evidence="4">
    <name type="scientific">Opuntia streptacantha</name>
    <name type="common">Prickly pear cactus</name>
    <name type="synonym">Opuntia cardona</name>
    <dbReference type="NCBI Taxonomy" id="393608"/>
    <lineage>
        <taxon>Eukaryota</taxon>
        <taxon>Viridiplantae</taxon>
        <taxon>Streptophyta</taxon>
        <taxon>Embryophyta</taxon>
        <taxon>Tracheophyta</taxon>
        <taxon>Spermatophyta</taxon>
        <taxon>Magnoliopsida</taxon>
        <taxon>eudicotyledons</taxon>
        <taxon>Gunneridae</taxon>
        <taxon>Pentapetalae</taxon>
        <taxon>Caryophyllales</taxon>
        <taxon>Cactineae</taxon>
        <taxon>Cactaceae</taxon>
        <taxon>Opuntioideae</taxon>
        <taxon>Opuntia</taxon>
    </lineage>
</organism>
<name>A0A7C9ABQ2_OPUST</name>
<dbReference type="Pfam" id="PF12854">
    <property type="entry name" value="PPR_1"/>
    <property type="match status" value="1"/>
</dbReference>
<feature type="repeat" description="PPR" evidence="3">
    <location>
        <begin position="209"/>
        <end position="243"/>
    </location>
</feature>
<dbReference type="EMBL" id="GISG01223029">
    <property type="protein sequence ID" value="MBA4664239.1"/>
    <property type="molecule type" value="Transcribed_RNA"/>
</dbReference>
<evidence type="ECO:0000256" key="1">
    <source>
        <dbReference type="ARBA" id="ARBA00007626"/>
    </source>
</evidence>
<evidence type="ECO:0008006" key="5">
    <source>
        <dbReference type="Google" id="ProtNLM"/>
    </source>
</evidence>
<accession>A0A7C9ABQ2</accession>
<protein>
    <recommendedName>
        <fullName evidence="5">Pentacotripeptide-repeat region of PRORP domain-containing protein</fullName>
    </recommendedName>
</protein>
<dbReference type="NCBIfam" id="TIGR00756">
    <property type="entry name" value="PPR"/>
    <property type="match status" value="5"/>
</dbReference>
<reference evidence="4" key="2">
    <citation type="submission" date="2020-07" db="EMBL/GenBank/DDBJ databases">
        <authorList>
            <person name="Vera ALvarez R."/>
            <person name="Arias-Moreno D.M."/>
            <person name="Jimenez-Jacinto V."/>
            <person name="Jimenez-Bremont J.F."/>
            <person name="Swaminathan K."/>
            <person name="Moose S.P."/>
            <person name="Guerrero-Gonzalez M.L."/>
            <person name="Marino-Ramirez L."/>
            <person name="Landsman D."/>
            <person name="Rodriguez-Kessler M."/>
            <person name="Delgado-Sanchez P."/>
        </authorList>
    </citation>
    <scope>NUCLEOTIDE SEQUENCE</scope>
    <source>
        <tissue evidence="4">Cladode</tissue>
    </source>
</reference>
<keyword evidence="2" id="KW-0677">Repeat</keyword>
<comment type="similarity">
    <text evidence="1">Belongs to the PPR family. P subfamily.</text>
</comment>
<feature type="repeat" description="PPR" evidence="3">
    <location>
        <begin position="244"/>
        <end position="278"/>
    </location>
</feature>
<dbReference type="PANTHER" id="PTHR47938:SF2">
    <property type="entry name" value="OS06G0184866 PROTEIN"/>
    <property type="match status" value="1"/>
</dbReference>
<dbReference type="InterPro" id="IPR002885">
    <property type="entry name" value="PPR_rpt"/>
</dbReference>
<feature type="repeat" description="PPR" evidence="3">
    <location>
        <begin position="279"/>
        <end position="313"/>
    </location>
</feature>
<evidence type="ECO:0000256" key="3">
    <source>
        <dbReference type="PROSITE-ProRule" id="PRU00708"/>
    </source>
</evidence>
<dbReference type="PROSITE" id="PS51375">
    <property type="entry name" value="PPR"/>
    <property type="match status" value="4"/>
</dbReference>
<dbReference type="Pfam" id="PF13041">
    <property type="entry name" value="PPR_2"/>
    <property type="match status" value="1"/>
</dbReference>
<dbReference type="AlphaFoldDB" id="A0A7C9ABQ2"/>
<dbReference type="InterPro" id="IPR011990">
    <property type="entry name" value="TPR-like_helical_dom_sf"/>
</dbReference>
<dbReference type="Gene3D" id="1.25.40.10">
    <property type="entry name" value="Tetratricopeptide repeat domain"/>
    <property type="match status" value="2"/>
</dbReference>